<keyword evidence="8" id="KW-1185">Reference proteome</keyword>
<organism evidence="7 8">
    <name type="scientific">Ancylostoma duodenale</name>
    <dbReference type="NCBI Taxonomy" id="51022"/>
    <lineage>
        <taxon>Eukaryota</taxon>
        <taxon>Metazoa</taxon>
        <taxon>Ecdysozoa</taxon>
        <taxon>Nematoda</taxon>
        <taxon>Chromadorea</taxon>
        <taxon>Rhabditida</taxon>
        <taxon>Rhabditina</taxon>
        <taxon>Rhabditomorpha</taxon>
        <taxon>Strongyloidea</taxon>
        <taxon>Ancylostomatidae</taxon>
        <taxon>Ancylostomatinae</taxon>
        <taxon>Ancylostoma</taxon>
    </lineage>
</organism>
<dbReference type="InterPro" id="IPR050534">
    <property type="entry name" value="Coronavir_polyprotein_1ab"/>
</dbReference>
<dbReference type="SUPFAM" id="SSF52540">
    <property type="entry name" value="P-loop containing nucleoside triphosphate hydrolases"/>
    <property type="match status" value="1"/>
</dbReference>
<evidence type="ECO:0000313" key="8">
    <source>
        <dbReference type="Proteomes" id="UP000054047"/>
    </source>
</evidence>
<sequence length="149" mass="17034">MLLDVMRFPTPKVPFMFVHVDGSSKRAHNMSHYNDTELEVCCNLVLLLTASAIAPANICVIVFYKEQYRRAEQQLAEMGIELSTVDAVQGREMEVVILLTTKTHFSPDSAEFLDDHKRKVPLWNRVIDWATSLSAIVPHKKISRYFPDV</sequence>
<keyword evidence="5" id="KW-0472">Membrane</keyword>
<dbReference type="EMBL" id="KN728781">
    <property type="protein sequence ID" value="KIH63257.1"/>
    <property type="molecule type" value="Genomic_DNA"/>
</dbReference>
<dbReference type="PANTHER" id="PTHR43788:SF16">
    <property type="entry name" value="HELICASE WITH ZINC FINGER 2"/>
    <property type="match status" value="1"/>
</dbReference>
<feature type="domain" description="DNA2/NAM7 helicase-like C-terminal" evidence="6">
    <location>
        <begin position="7"/>
        <end position="118"/>
    </location>
</feature>
<dbReference type="InterPro" id="IPR047187">
    <property type="entry name" value="SF1_C_Upf1"/>
</dbReference>
<keyword evidence="1" id="KW-0547">Nucleotide-binding</keyword>
<evidence type="ECO:0000259" key="6">
    <source>
        <dbReference type="Pfam" id="PF13087"/>
    </source>
</evidence>
<evidence type="ECO:0000256" key="1">
    <source>
        <dbReference type="ARBA" id="ARBA00022741"/>
    </source>
</evidence>
<dbReference type="AlphaFoldDB" id="A0A0C2DKY7"/>
<evidence type="ECO:0000256" key="2">
    <source>
        <dbReference type="ARBA" id="ARBA00022801"/>
    </source>
</evidence>
<evidence type="ECO:0000313" key="7">
    <source>
        <dbReference type="EMBL" id="KIH63257.1"/>
    </source>
</evidence>
<dbReference type="Pfam" id="PF13087">
    <property type="entry name" value="AAA_12"/>
    <property type="match status" value="1"/>
</dbReference>
<keyword evidence="3" id="KW-0347">Helicase</keyword>
<dbReference type="CDD" id="cd18808">
    <property type="entry name" value="SF1_C_Upf1"/>
    <property type="match status" value="1"/>
</dbReference>
<dbReference type="PANTHER" id="PTHR43788">
    <property type="entry name" value="DNA2/NAM7 HELICASE FAMILY MEMBER"/>
    <property type="match status" value="1"/>
</dbReference>
<dbReference type="InterPro" id="IPR041679">
    <property type="entry name" value="DNA2/NAM7-like_C"/>
</dbReference>
<feature type="transmembrane region" description="Helical" evidence="5">
    <location>
        <begin position="44"/>
        <end position="64"/>
    </location>
</feature>
<evidence type="ECO:0000256" key="3">
    <source>
        <dbReference type="ARBA" id="ARBA00022806"/>
    </source>
</evidence>
<dbReference type="GO" id="GO:0005524">
    <property type="term" value="F:ATP binding"/>
    <property type="evidence" value="ECO:0007669"/>
    <property type="project" value="UniProtKB-KW"/>
</dbReference>
<keyword evidence="5" id="KW-1133">Transmembrane helix</keyword>
<dbReference type="Gene3D" id="3.40.50.300">
    <property type="entry name" value="P-loop containing nucleotide triphosphate hydrolases"/>
    <property type="match status" value="1"/>
</dbReference>
<name>A0A0C2DKY7_9BILA</name>
<evidence type="ECO:0000256" key="5">
    <source>
        <dbReference type="SAM" id="Phobius"/>
    </source>
</evidence>
<protein>
    <recommendedName>
        <fullName evidence="6">DNA2/NAM7 helicase-like C-terminal domain-containing protein</fullName>
    </recommendedName>
</protein>
<proteinExistence type="predicted"/>
<dbReference type="Proteomes" id="UP000054047">
    <property type="component" value="Unassembled WGS sequence"/>
</dbReference>
<evidence type="ECO:0000256" key="4">
    <source>
        <dbReference type="ARBA" id="ARBA00022840"/>
    </source>
</evidence>
<keyword evidence="4" id="KW-0067">ATP-binding</keyword>
<dbReference type="InterPro" id="IPR027417">
    <property type="entry name" value="P-loop_NTPase"/>
</dbReference>
<dbReference type="OrthoDB" id="5851052at2759"/>
<dbReference type="GO" id="GO:0043139">
    <property type="term" value="F:5'-3' DNA helicase activity"/>
    <property type="evidence" value="ECO:0007669"/>
    <property type="project" value="TreeGrafter"/>
</dbReference>
<reference evidence="7 8" key="1">
    <citation type="submission" date="2013-12" db="EMBL/GenBank/DDBJ databases">
        <title>Draft genome of the parsitic nematode Ancylostoma duodenale.</title>
        <authorList>
            <person name="Mitreva M."/>
        </authorList>
    </citation>
    <scope>NUCLEOTIDE SEQUENCE [LARGE SCALE GENOMIC DNA]</scope>
    <source>
        <strain evidence="7 8">Zhejiang</strain>
    </source>
</reference>
<gene>
    <name evidence="7" type="ORF">ANCDUO_06442</name>
</gene>
<keyword evidence="5" id="KW-0812">Transmembrane</keyword>
<accession>A0A0C2DKY7</accession>
<dbReference type="GO" id="GO:0016787">
    <property type="term" value="F:hydrolase activity"/>
    <property type="evidence" value="ECO:0007669"/>
    <property type="project" value="UniProtKB-KW"/>
</dbReference>
<keyword evidence="2" id="KW-0378">Hydrolase</keyword>